<keyword evidence="7 8" id="KW-0539">Nucleus</keyword>
<organism evidence="13">
    <name type="scientific">Cacopsylla melanoneura</name>
    <dbReference type="NCBI Taxonomy" id="428564"/>
    <lineage>
        <taxon>Eukaryota</taxon>
        <taxon>Metazoa</taxon>
        <taxon>Ecdysozoa</taxon>
        <taxon>Arthropoda</taxon>
        <taxon>Hexapoda</taxon>
        <taxon>Insecta</taxon>
        <taxon>Pterygota</taxon>
        <taxon>Neoptera</taxon>
        <taxon>Paraneoptera</taxon>
        <taxon>Hemiptera</taxon>
        <taxon>Sternorrhyncha</taxon>
        <taxon>Psylloidea</taxon>
        <taxon>Psyllidae</taxon>
        <taxon>Psyllinae</taxon>
        <taxon>Cacopsylla</taxon>
    </lineage>
</organism>
<evidence type="ECO:0000259" key="12">
    <source>
        <dbReference type="PROSITE" id="PS50803"/>
    </source>
</evidence>
<evidence type="ECO:0000256" key="3">
    <source>
        <dbReference type="ARBA" id="ARBA00023015"/>
    </source>
</evidence>
<dbReference type="AlphaFoldDB" id="A0A8D8XBK6"/>
<dbReference type="InterPro" id="IPR003654">
    <property type="entry name" value="OAR_dom"/>
</dbReference>
<evidence type="ECO:0000313" key="13">
    <source>
        <dbReference type="EMBL" id="CAG6689059.1"/>
    </source>
</evidence>
<dbReference type="InterPro" id="IPR001356">
    <property type="entry name" value="HD"/>
</dbReference>
<keyword evidence="6" id="KW-0804">Transcription</keyword>
<evidence type="ECO:0000256" key="9">
    <source>
        <dbReference type="RuleBase" id="RU000682"/>
    </source>
</evidence>
<comment type="subcellular location">
    <subcellularLocation>
        <location evidence="1 8 9">Nucleus</location>
    </subcellularLocation>
</comment>
<name>A0A8D8XBK6_9HEMI</name>
<dbReference type="InterPro" id="IPR043562">
    <property type="entry name" value="RAX/RAX2"/>
</dbReference>
<feature type="compositionally biased region" description="Polar residues" evidence="10">
    <location>
        <begin position="54"/>
        <end position="92"/>
    </location>
</feature>
<feature type="compositionally biased region" description="Polar residues" evidence="10">
    <location>
        <begin position="1"/>
        <end position="28"/>
    </location>
</feature>
<evidence type="ECO:0000256" key="10">
    <source>
        <dbReference type="SAM" id="MobiDB-lite"/>
    </source>
</evidence>
<feature type="compositionally biased region" description="Polar residues" evidence="10">
    <location>
        <begin position="37"/>
        <end position="46"/>
    </location>
</feature>
<keyword evidence="4 8" id="KW-0238">DNA-binding</keyword>
<feature type="domain" description="OAR" evidence="12">
    <location>
        <begin position="542"/>
        <end position="555"/>
    </location>
</feature>
<evidence type="ECO:0000256" key="1">
    <source>
        <dbReference type="ARBA" id="ARBA00004123"/>
    </source>
</evidence>
<dbReference type="InterPro" id="IPR009057">
    <property type="entry name" value="Homeodomain-like_sf"/>
</dbReference>
<dbReference type="SUPFAM" id="SSF46689">
    <property type="entry name" value="Homeodomain-like"/>
    <property type="match status" value="1"/>
</dbReference>
<proteinExistence type="inferred from homology"/>
<evidence type="ECO:0000259" key="11">
    <source>
        <dbReference type="PROSITE" id="PS50071"/>
    </source>
</evidence>
<feature type="DNA-binding region" description="Homeobox" evidence="8">
    <location>
        <begin position="332"/>
        <end position="391"/>
    </location>
</feature>
<sequence length="565" mass="62043">MESDTNSNCSSPHSDNGRDNSACSSPNNLDHGHTESLRSNQTSNSSPHREEISPRNSSIGSNIHRSHSPNTRYSPGSNVHSSPHRINSQGSNPHRDRSPNIIGDPGIHRSHRNSMEEDHNRASSPTTNRNTFDLRVNPEGINRTFDLVHRNSLNPPSPGRNNLLHRHQPSPNGSNGAGVNLELLLQQHRAAVTAYTLALTKTSTTNLMANAMARKPPHHTIESILGLNSSQHQQLRQHHGHQQELYQTSQQYRESSAENSGNSSSDEAAHQGGATPSDLRRKHAPPTSPCDEASDNDAEIDADGDLDMDDDKMIDRGSLSPSSLSPVDKKKHRRNRTTFTTYQLHELERAFEKSHYPDVYSREELAMKVNLPEVRVQVWFQNRRAKWRRQEKMEAARLGLNDYHHHPSLGRIPGSNISLPVDPWLSPPLLSALPGFLSHPQTGYPSYLTPPSIIQNLALESLNAASQGKAAFHMMNGDGKVFQSSHPTAHALNGSGALSTPSSPPLPLLSTKHSPTPVETFPSSSPSASTSSPPGSPDVRNSSIATLRLKAKEHVDSINKTLQMV</sequence>
<dbReference type="PROSITE" id="PS50071">
    <property type="entry name" value="HOMEOBOX_2"/>
    <property type="match status" value="1"/>
</dbReference>
<evidence type="ECO:0000256" key="8">
    <source>
        <dbReference type="PROSITE-ProRule" id="PRU00108"/>
    </source>
</evidence>
<dbReference type="PROSITE" id="PS50803">
    <property type="entry name" value="OAR"/>
    <property type="match status" value="1"/>
</dbReference>
<feature type="region of interest" description="Disordered" evidence="10">
    <location>
        <begin position="1"/>
        <end position="137"/>
    </location>
</feature>
<feature type="compositionally biased region" description="Acidic residues" evidence="10">
    <location>
        <begin position="292"/>
        <end position="312"/>
    </location>
</feature>
<dbReference type="PANTHER" id="PTHR46271">
    <property type="entry name" value="HOMEOBOX PROTEIN, PUTATIVE-RELATED"/>
    <property type="match status" value="1"/>
</dbReference>
<dbReference type="GO" id="GO:0000981">
    <property type="term" value="F:DNA-binding transcription factor activity, RNA polymerase II-specific"/>
    <property type="evidence" value="ECO:0007669"/>
    <property type="project" value="InterPro"/>
</dbReference>
<dbReference type="SMART" id="SM00389">
    <property type="entry name" value="HOX"/>
    <property type="match status" value="1"/>
</dbReference>
<evidence type="ECO:0000256" key="6">
    <source>
        <dbReference type="ARBA" id="ARBA00023163"/>
    </source>
</evidence>
<dbReference type="FunFam" id="1.10.10.60:FF:000071">
    <property type="entry name" value="Retinal homeobox gene 2"/>
    <property type="match status" value="1"/>
</dbReference>
<feature type="domain" description="Homeobox" evidence="11">
    <location>
        <begin position="330"/>
        <end position="390"/>
    </location>
</feature>
<reference evidence="13" key="1">
    <citation type="submission" date="2021-05" db="EMBL/GenBank/DDBJ databases">
        <authorList>
            <person name="Alioto T."/>
            <person name="Alioto T."/>
            <person name="Gomez Garrido J."/>
        </authorList>
    </citation>
    <scope>NUCLEOTIDE SEQUENCE</scope>
</reference>
<dbReference type="EMBL" id="HBUF01290164">
    <property type="protein sequence ID" value="CAG6689059.1"/>
    <property type="molecule type" value="Transcribed_RNA"/>
</dbReference>
<dbReference type="GO" id="GO:0005634">
    <property type="term" value="C:nucleus"/>
    <property type="evidence" value="ECO:0007669"/>
    <property type="project" value="UniProtKB-SubCell"/>
</dbReference>
<accession>A0A8D8XBK6</accession>
<dbReference type="PROSITE" id="PS00027">
    <property type="entry name" value="HOMEOBOX_1"/>
    <property type="match status" value="1"/>
</dbReference>
<feature type="compositionally biased region" description="Polar residues" evidence="10">
    <location>
        <begin position="244"/>
        <end position="253"/>
    </location>
</feature>
<protein>
    <submittedName>
        <fullName evidence="13">Retinal homeobox protein Rx</fullName>
    </submittedName>
</protein>
<comment type="similarity">
    <text evidence="2">Belongs to the paired homeobox family. Bicoid subfamily.</text>
</comment>
<evidence type="ECO:0000256" key="2">
    <source>
        <dbReference type="ARBA" id="ARBA00006503"/>
    </source>
</evidence>
<evidence type="ECO:0000256" key="4">
    <source>
        <dbReference type="ARBA" id="ARBA00023125"/>
    </source>
</evidence>
<dbReference type="Pfam" id="PF03826">
    <property type="entry name" value="OAR"/>
    <property type="match status" value="1"/>
</dbReference>
<dbReference type="InterPro" id="IPR017970">
    <property type="entry name" value="Homeobox_CS"/>
</dbReference>
<feature type="region of interest" description="Disordered" evidence="10">
    <location>
        <begin position="483"/>
        <end position="541"/>
    </location>
</feature>
<keyword evidence="3" id="KW-0805">Transcription regulation</keyword>
<feature type="region of interest" description="Disordered" evidence="10">
    <location>
        <begin position="229"/>
        <end position="337"/>
    </location>
</feature>
<feature type="compositionally biased region" description="Polar residues" evidence="10">
    <location>
        <begin position="122"/>
        <end position="131"/>
    </location>
</feature>
<dbReference type="GO" id="GO:0045944">
    <property type="term" value="P:positive regulation of transcription by RNA polymerase II"/>
    <property type="evidence" value="ECO:0007669"/>
    <property type="project" value="InterPro"/>
</dbReference>
<keyword evidence="5 8" id="KW-0371">Homeobox</keyword>
<dbReference type="Pfam" id="PF00046">
    <property type="entry name" value="Homeodomain"/>
    <property type="match status" value="1"/>
</dbReference>
<dbReference type="PANTHER" id="PTHR46271:SF4">
    <property type="entry name" value="HOMEOBOX PROTEIN, PUTATIVE-RELATED"/>
    <property type="match status" value="1"/>
</dbReference>
<dbReference type="GO" id="GO:0000978">
    <property type="term" value="F:RNA polymerase II cis-regulatory region sequence-specific DNA binding"/>
    <property type="evidence" value="ECO:0007669"/>
    <property type="project" value="TreeGrafter"/>
</dbReference>
<evidence type="ECO:0000256" key="7">
    <source>
        <dbReference type="ARBA" id="ARBA00023242"/>
    </source>
</evidence>
<feature type="compositionally biased region" description="Low complexity" evidence="10">
    <location>
        <begin position="508"/>
        <end position="533"/>
    </location>
</feature>
<dbReference type="Gene3D" id="1.10.10.60">
    <property type="entry name" value="Homeodomain-like"/>
    <property type="match status" value="1"/>
</dbReference>
<evidence type="ECO:0000256" key="5">
    <source>
        <dbReference type="ARBA" id="ARBA00023155"/>
    </source>
</evidence>
<dbReference type="CDD" id="cd00086">
    <property type="entry name" value="homeodomain"/>
    <property type="match status" value="1"/>
</dbReference>
<feature type="compositionally biased region" description="Low complexity" evidence="10">
    <location>
        <begin position="257"/>
        <end position="266"/>
    </location>
</feature>